<gene>
    <name evidence="3" type="ORF">WS67_18225</name>
</gene>
<evidence type="ECO:0000313" key="4">
    <source>
        <dbReference type="Proteomes" id="UP000062788"/>
    </source>
</evidence>
<sequence length="79" mass="8591">MESPAATAFGKALKRLRNERAMSQYALANAAEIDRIHVSRLERGLRSPNLETMLALARGLRVSLAELSVAIEVELAANS</sequence>
<dbReference type="GO" id="GO:0005829">
    <property type="term" value="C:cytosol"/>
    <property type="evidence" value="ECO:0007669"/>
    <property type="project" value="TreeGrafter"/>
</dbReference>
<keyword evidence="1" id="KW-0238">DNA-binding</keyword>
<dbReference type="CDD" id="cd00093">
    <property type="entry name" value="HTH_XRE"/>
    <property type="match status" value="1"/>
</dbReference>
<dbReference type="Gene3D" id="1.10.260.40">
    <property type="entry name" value="lambda repressor-like DNA-binding domains"/>
    <property type="match status" value="1"/>
</dbReference>
<dbReference type="RefSeq" id="WP_059518978.1">
    <property type="nucleotide sequence ID" value="NZ_LOWA01000040.1"/>
</dbReference>
<dbReference type="PROSITE" id="PS50943">
    <property type="entry name" value="HTH_CROC1"/>
    <property type="match status" value="1"/>
</dbReference>
<dbReference type="SMART" id="SM00530">
    <property type="entry name" value="HTH_XRE"/>
    <property type="match status" value="1"/>
</dbReference>
<dbReference type="EMBL" id="LOWA01000040">
    <property type="protein sequence ID" value="KVE25548.1"/>
    <property type="molecule type" value="Genomic_DNA"/>
</dbReference>
<comment type="caution">
    <text evidence="3">The sequence shown here is derived from an EMBL/GenBank/DDBJ whole genome shotgun (WGS) entry which is preliminary data.</text>
</comment>
<dbReference type="SUPFAM" id="SSF47413">
    <property type="entry name" value="lambda repressor-like DNA-binding domains"/>
    <property type="match status" value="1"/>
</dbReference>
<dbReference type="GO" id="GO:0003700">
    <property type="term" value="F:DNA-binding transcription factor activity"/>
    <property type="evidence" value="ECO:0007669"/>
    <property type="project" value="TreeGrafter"/>
</dbReference>
<name>A0A103DZG5_9BURK</name>
<dbReference type="InterPro" id="IPR001387">
    <property type="entry name" value="Cro/C1-type_HTH"/>
</dbReference>
<dbReference type="InterPro" id="IPR010982">
    <property type="entry name" value="Lambda_DNA-bd_dom_sf"/>
</dbReference>
<organism evidence="3 4">
    <name type="scientific">Burkholderia singularis</name>
    <dbReference type="NCBI Taxonomy" id="1503053"/>
    <lineage>
        <taxon>Bacteria</taxon>
        <taxon>Pseudomonadati</taxon>
        <taxon>Pseudomonadota</taxon>
        <taxon>Betaproteobacteria</taxon>
        <taxon>Burkholderiales</taxon>
        <taxon>Burkholderiaceae</taxon>
        <taxon>Burkholderia</taxon>
        <taxon>pseudomallei group</taxon>
    </lineage>
</organism>
<dbReference type="Pfam" id="PF01381">
    <property type="entry name" value="HTH_3"/>
    <property type="match status" value="1"/>
</dbReference>
<dbReference type="GO" id="GO:0003677">
    <property type="term" value="F:DNA binding"/>
    <property type="evidence" value="ECO:0007669"/>
    <property type="project" value="UniProtKB-KW"/>
</dbReference>
<protein>
    <submittedName>
        <fullName evidence="3">XRE family transcriptional regulator</fullName>
    </submittedName>
</protein>
<feature type="domain" description="HTH cro/C1-type" evidence="2">
    <location>
        <begin position="13"/>
        <end position="67"/>
    </location>
</feature>
<evidence type="ECO:0000259" key="2">
    <source>
        <dbReference type="PROSITE" id="PS50943"/>
    </source>
</evidence>
<dbReference type="OrthoDB" id="73827at2"/>
<dbReference type="PANTHER" id="PTHR46797:SF1">
    <property type="entry name" value="METHYLPHOSPHONATE SYNTHASE"/>
    <property type="match status" value="1"/>
</dbReference>
<dbReference type="Proteomes" id="UP000062788">
    <property type="component" value="Unassembled WGS sequence"/>
</dbReference>
<evidence type="ECO:0000256" key="1">
    <source>
        <dbReference type="ARBA" id="ARBA00023125"/>
    </source>
</evidence>
<dbReference type="AlphaFoldDB" id="A0A103DZG5"/>
<dbReference type="InterPro" id="IPR050807">
    <property type="entry name" value="TransReg_Diox_bact_type"/>
</dbReference>
<evidence type="ECO:0000313" key="3">
    <source>
        <dbReference type="EMBL" id="KVE25548.1"/>
    </source>
</evidence>
<reference evidence="3 4" key="1">
    <citation type="submission" date="2015-11" db="EMBL/GenBank/DDBJ databases">
        <title>Expanding the genomic diversity of Burkholderia species for the development of highly accurate diagnostics.</title>
        <authorList>
            <person name="Sahl J."/>
            <person name="Keim P."/>
            <person name="Wagner D."/>
        </authorList>
    </citation>
    <scope>NUCLEOTIDE SEQUENCE [LARGE SCALE GENOMIC DNA]</scope>
    <source>
        <strain evidence="3 4">TSV85</strain>
    </source>
</reference>
<proteinExistence type="predicted"/>
<keyword evidence="4" id="KW-1185">Reference proteome</keyword>
<dbReference type="PANTHER" id="PTHR46797">
    <property type="entry name" value="HTH-TYPE TRANSCRIPTIONAL REGULATOR"/>
    <property type="match status" value="1"/>
</dbReference>
<accession>A0A103DZG5</accession>